<dbReference type="PROSITE" id="PS00455">
    <property type="entry name" value="AMP_BINDING"/>
    <property type="match status" value="1"/>
</dbReference>
<feature type="domain" description="AMP-dependent synthetase/ligase" evidence="1">
    <location>
        <begin position="2"/>
        <end position="169"/>
    </location>
</feature>
<accession>A0ABU4SFF0</accession>
<comment type="caution">
    <text evidence="2">The sequence shown here is derived from an EMBL/GenBank/DDBJ whole genome shotgun (WGS) entry which is preliminary data.</text>
</comment>
<feature type="non-terminal residue" evidence="2">
    <location>
        <position position="1"/>
    </location>
</feature>
<organism evidence="2 3">
    <name type="scientific">Xenorhabdus santafensis</name>
    <dbReference type="NCBI Taxonomy" id="2582833"/>
    <lineage>
        <taxon>Bacteria</taxon>
        <taxon>Pseudomonadati</taxon>
        <taxon>Pseudomonadota</taxon>
        <taxon>Gammaproteobacteria</taxon>
        <taxon>Enterobacterales</taxon>
        <taxon>Morganellaceae</taxon>
        <taxon>Xenorhabdus</taxon>
    </lineage>
</organism>
<dbReference type="PANTHER" id="PTHR45527">
    <property type="entry name" value="NONRIBOSOMAL PEPTIDE SYNTHETASE"/>
    <property type="match status" value="1"/>
</dbReference>
<dbReference type="InterPro" id="IPR020845">
    <property type="entry name" value="AMP-binding_CS"/>
</dbReference>
<evidence type="ECO:0000313" key="2">
    <source>
        <dbReference type="EMBL" id="MDX7989526.1"/>
    </source>
</evidence>
<gene>
    <name evidence="2" type="ORF">FE392_19955</name>
</gene>
<dbReference type="RefSeq" id="WP_319931887.1">
    <property type="nucleotide sequence ID" value="NZ_VCDN01000241.1"/>
</dbReference>
<dbReference type="SUPFAM" id="SSF56801">
    <property type="entry name" value="Acetyl-CoA synthetase-like"/>
    <property type="match status" value="1"/>
</dbReference>
<dbReference type="InterPro" id="IPR000873">
    <property type="entry name" value="AMP-dep_synth/lig_dom"/>
</dbReference>
<dbReference type="PANTHER" id="PTHR45527:SF1">
    <property type="entry name" value="FATTY ACID SYNTHASE"/>
    <property type="match status" value="1"/>
</dbReference>
<dbReference type="EMBL" id="VCDN01000241">
    <property type="protein sequence ID" value="MDX7989526.1"/>
    <property type="molecule type" value="Genomic_DNA"/>
</dbReference>
<sequence>VGLLGILKAGGAYVPLDPSYPAERLAYIIDDASPVALLTHTSLVQAFPATTLAGAIPRILLDSPELNLENQPGHNPASQTKGLTSRHLAYVIYTSGSTGKPKGVMTEHCNVSQLVINNPYAEISERDCVAHCANIAFDASTWEIWSALLNGARLHVIPQSVLLDPARLCASLIKG</sequence>
<dbReference type="Pfam" id="PF00501">
    <property type="entry name" value="AMP-binding"/>
    <property type="match status" value="1"/>
</dbReference>
<dbReference type="PRINTS" id="PR00154">
    <property type="entry name" value="AMPBINDING"/>
</dbReference>
<reference evidence="3" key="1">
    <citation type="journal article" date="2024" name="Toxins">
        <title>Genome Sequence Analysis of Native Xenorhabdus Strains Isolated from Entomopathogenic Nematodes in Argentina.</title>
        <authorList>
            <person name="Palma L."/>
            <person name="Frizzo L."/>
            <person name="Kaiser S."/>
            <person name="Berry C."/>
            <person name="Caballero P."/>
            <person name="Bode H.B."/>
            <person name="Del Valle E.E."/>
        </authorList>
    </citation>
    <scope>NUCLEOTIDE SEQUENCE [LARGE SCALE GENOMIC DNA]</scope>
    <source>
        <strain evidence="3">12</strain>
    </source>
</reference>
<keyword evidence="3" id="KW-1185">Reference proteome</keyword>
<dbReference type="Proteomes" id="UP001271890">
    <property type="component" value="Unassembled WGS sequence"/>
</dbReference>
<dbReference type="Gene3D" id="3.40.50.980">
    <property type="match status" value="2"/>
</dbReference>
<evidence type="ECO:0000313" key="3">
    <source>
        <dbReference type="Proteomes" id="UP001271890"/>
    </source>
</evidence>
<feature type="non-terminal residue" evidence="2">
    <location>
        <position position="175"/>
    </location>
</feature>
<proteinExistence type="predicted"/>
<name>A0ABU4SFF0_9GAMM</name>
<evidence type="ECO:0000259" key="1">
    <source>
        <dbReference type="Pfam" id="PF00501"/>
    </source>
</evidence>
<protein>
    <submittedName>
        <fullName evidence="2">Non-ribosomal peptide synthetase</fullName>
    </submittedName>
</protein>
<dbReference type="InterPro" id="IPR020459">
    <property type="entry name" value="AMP-binding"/>
</dbReference>